<dbReference type="CDD" id="cd00067">
    <property type="entry name" value="GAL4"/>
    <property type="match status" value="1"/>
</dbReference>
<feature type="compositionally biased region" description="Basic and acidic residues" evidence="3">
    <location>
        <begin position="20"/>
        <end position="29"/>
    </location>
</feature>
<feature type="domain" description="Zn(2)-C6 fungal-type" evidence="4">
    <location>
        <begin position="37"/>
        <end position="69"/>
    </location>
</feature>
<evidence type="ECO:0000313" key="5">
    <source>
        <dbReference type="EMBL" id="KAK9418772.1"/>
    </source>
</evidence>
<accession>A0ABR2UVX9</accession>
<dbReference type="PANTHER" id="PTHR47425">
    <property type="entry name" value="FARB-RELATED"/>
    <property type="match status" value="1"/>
</dbReference>
<name>A0ABR2UVX9_9PEZI</name>
<evidence type="ECO:0000256" key="3">
    <source>
        <dbReference type="SAM" id="MobiDB-lite"/>
    </source>
</evidence>
<feature type="compositionally biased region" description="Low complexity" evidence="3">
    <location>
        <begin position="90"/>
        <end position="107"/>
    </location>
</feature>
<dbReference type="Proteomes" id="UP001408356">
    <property type="component" value="Unassembled WGS sequence"/>
</dbReference>
<dbReference type="SUPFAM" id="SSF57701">
    <property type="entry name" value="Zn2/Cys6 DNA-binding domain"/>
    <property type="match status" value="1"/>
</dbReference>
<sequence>MASTIRVATTPRPGPAPQKRSSDTLNDRAAKRRSPRACLSCRSRKVRCDVVNCGVPCTNCRLDDVECVLKESSRGRKPYSANTLPAVSETSPQSAAPLQQQATPPSTENAGDYLVSLTFEDQNSGSQSGDAGDDSQDDRSHDGRDDGQDPDMDPLQPPDQYADALGEPSTSSISPRRSQTSVGHANQNRVPSSAGGGEERAHGFLPTLLPPYIRPPPRHIGHSDINYLMEKDALTIPDDEFRDELLRTYVKIIHCFMPAIDLDKLLLPIIRADGQERVSLLLFQAVMFASVIFVDSDLLRSRNFVSRKAARKVFFNRVRLLYGLDYEPDRLALIQALLLMTYWYDSPDDEKDTWYWMGVTLSLSQVLGIHRDPETLNISLREKRLRRRIWWSCYTRDRLLALGVRRPARIREEDFNVPILELDDFDLGQPAPELIAFVRECGFTTPEADRRRAMCQICIELSKLCICIGNILHSQYSVVNNLPFSSEYYKNHAVIPRHSEKQASELAKCDSELEDWYRNQKAACRYAPPSQSSASSLVENGSSDWADKVTWLHQALLRMIYLTAIGALHRPRALDSSFAKSDSLDNSAARESSTRKVKDAALAITKLAFDLQSENYLRYLSTSSVPAFLSATLIHLLDVRNGDEEVRNLAIGRFYQCFHALHELQNMYASADYAVRFLGTVLKRMDADIPMLKTLRLCASNLGDGFGNSASLDTRHATKKSSYENHNISFANQHDGSPLSISNRMTMPAPTMAPPFSNNNNNNNTYSGINNDYLLDGPRATPGMESAALLGNGSIMHPSADYPMANTLYMDIWNEMDGILPALINFDVDTNAETLNHEPSVSGTAWQSYM</sequence>
<feature type="compositionally biased region" description="Low complexity" evidence="3">
    <location>
        <begin position="121"/>
        <end position="130"/>
    </location>
</feature>
<gene>
    <name evidence="5" type="ORF">SUNI508_07792</name>
</gene>
<dbReference type="PANTHER" id="PTHR47425:SF3">
    <property type="entry name" value="ZN(II)2CYS6 TRANSCRIPTION FACTOR (EUROFUNG)"/>
    <property type="match status" value="1"/>
</dbReference>
<evidence type="ECO:0000256" key="2">
    <source>
        <dbReference type="ARBA" id="ARBA00023242"/>
    </source>
</evidence>
<protein>
    <submittedName>
        <fullName evidence="5">Zn(2)-C6 fungal-type domain-containing protein</fullName>
    </submittedName>
</protein>
<reference evidence="5 6" key="1">
    <citation type="journal article" date="2024" name="J. Plant Pathol.">
        <title>Sequence and assembly of the genome of Seiridium unicorne, isolate CBS 538.82, causal agent of cypress canker disease.</title>
        <authorList>
            <person name="Scali E."/>
            <person name="Rocca G.D."/>
            <person name="Danti R."/>
            <person name="Garbelotto M."/>
            <person name="Barberini S."/>
            <person name="Baroncelli R."/>
            <person name="Emiliani G."/>
        </authorList>
    </citation>
    <scope>NUCLEOTIDE SEQUENCE [LARGE SCALE GENOMIC DNA]</scope>
    <source>
        <strain evidence="5 6">BM-138-508</strain>
    </source>
</reference>
<evidence type="ECO:0000313" key="6">
    <source>
        <dbReference type="Proteomes" id="UP001408356"/>
    </source>
</evidence>
<dbReference type="CDD" id="cd12148">
    <property type="entry name" value="fungal_TF_MHR"/>
    <property type="match status" value="1"/>
</dbReference>
<feature type="compositionally biased region" description="Polar residues" evidence="3">
    <location>
        <begin position="80"/>
        <end position="89"/>
    </location>
</feature>
<feature type="region of interest" description="Disordered" evidence="3">
    <location>
        <begin position="72"/>
        <end position="201"/>
    </location>
</feature>
<organism evidence="5 6">
    <name type="scientific">Seiridium unicorne</name>
    <dbReference type="NCBI Taxonomy" id="138068"/>
    <lineage>
        <taxon>Eukaryota</taxon>
        <taxon>Fungi</taxon>
        <taxon>Dikarya</taxon>
        <taxon>Ascomycota</taxon>
        <taxon>Pezizomycotina</taxon>
        <taxon>Sordariomycetes</taxon>
        <taxon>Xylariomycetidae</taxon>
        <taxon>Amphisphaeriales</taxon>
        <taxon>Sporocadaceae</taxon>
        <taxon>Seiridium</taxon>
    </lineage>
</organism>
<evidence type="ECO:0000259" key="4">
    <source>
        <dbReference type="PROSITE" id="PS50048"/>
    </source>
</evidence>
<feature type="compositionally biased region" description="Polar residues" evidence="3">
    <location>
        <begin position="168"/>
        <end position="191"/>
    </location>
</feature>
<dbReference type="InterPro" id="IPR036864">
    <property type="entry name" value="Zn2-C6_fun-type_DNA-bd_sf"/>
</dbReference>
<keyword evidence="1" id="KW-0479">Metal-binding</keyword>
<keyword evidence="6" id="KW-1185">Reference proteome</keyword>
<comment type="caution">
    <text evidence="5">The sequence shown here is derived from an EMBL/GenBank/DDBJ whole genome shotgun (WGS) entry which is preliminary data.</text>
</comment>
<dbReference type="Gene3D" id="4.10.240.10">
    <property type="entry name" value="Zn(2)-C6 fungal-type DNA-binding domain"/>
    <property type="match status" value="1"/>
</dbReference>
<feature type="compositionally biased region" description="Basic and acidic residues" evidence="3">
    <location>
        <begin position="137"/>
        <end position="147"/>
    </location>
</feature>
<dbReference type="SMART" id="SM00066">
    <property type="entry name" value="GAL4"/>
    <property type="match status" value="1"/>
</dbReference>
<dbReference type="Pfam" id="PF00172">
    <property type="entry name" value="Zn_clus"/>
    <property type="match status" value="1"/>
</dbReference>
<dbReference type="SMART" id="SM00906">
    <property type="entry name" value="Fungal_trans"/>
    <property type="match status" value="1"/>
</dbReference>
<dbReference type="PROSITE" id="PS00463">
    <property type="entry name" value="ZN2_CY6_FUNGAL_1"/>
    <property type="match status" value="1"/>
</dbReference>
<dbReference type="InterPro" id="IPR052761">
    <property type="entry name" value="Fungal_Detox/Toxin_TFs"/>
</dbReference>
<dbReference type="PROSITE" id="PS50048">
    <property type="entry name" value="ZN2_CY6_FUNGAL_2"/>
    <property type="match status" value="1"/>
</dbReference>
<dbReference type="InterPro" id="IPR007219">
    <property type="entry name" value="XnlR_reg_dom"/>
</dbReference>
<dbReference type="EMBL" id="JARVKF010000353">
    <property type="protein sequence ID" value="KAK9418772.1"/>
    <property type="molecule type" value="Genomic_DNA"/>
</dbReference>
<keyword evidence="2" id="KW-0539">Nucleus</keyword>
<proteinExistence type="predicted"/>
<feature type="region of interest" description="Disordered" evidence="3">
    <location>
        <begin position="1"/>
        <end position="29"/>
    </location>
</feature>
<dbReference type="Pfam" id="PF04082">
    <property type="entry name" value="Fungal_trans"/>
    <property type="match status" value="1"/>
</dbReference>
<evidence type="ECO:0000256" key="1">
    <source>
        <dbReference type="ARBA" id="ARBA00022723"/>
    </source>
</evidence>
<dbReference type="InterPro" id="IPR001138">
    <property type="entry name" value="Zn2Cys6_DnaBD"/>
</dbReference>